<dbReference type="STRING" id="1353537.TP2_08270"/>
<evidence type="ECO:0000256" key="1">
    <source>
        <dbReference type="PROSITE-ProRule" id="PRU00182"/>
    </source>
</evidence>
<dbReference type="RefSeq" id="WP_038077249.1">
    <property type="nucleotide sequence ID" value="NZ_AUND01000023.1"/>
</dbReference>
<sequence length="91" mass="10075">MDAPERIRIDKWLWQARFCKTRGLAQDAVQGGKVRLNGQRIEKPGRGVGPGDVLTVRLGAHVRVLRILECGTRRGPASEAQGLYEEIAPEV</sequence>
<keyword evidence="1" id="KW-0694">RNA-binding</keyword>
<keyword evidence="4" id="KW-1185">Reference proteome</keyword>
<gene>
    <name evidence="3" type="ORF">TP2_08270</name>
</gene>
<dbReference type="SUPFAM" id="SSF55174">
    <property type="entry name" value="Alpha-L RNA-binding motif"/>
    <property type="match status" value="1"/>
</dbReference>
<organism evidence="3 4">
    <name type="scientific">Thioclava pacifica DSM 10166</name>
    <dbReference type="NCBI Taxonomy" id="1353537"/>
    <lineage>
        <taxon>Bacteria</taxon>
        <taxon>Pseudomonadati</taxon>
        <taxon>Pseudomonadota</taxon>
        <taxon>Alphaproteobacteria</taxon>
        <taxon>Rhodobacterales</taxon>
        <taxon>Paracoccaceae</taxon>
        <taxon>Thioclava</taxon>
    </lineage>
</organism>
<dbReference type="SMART" id="SM00363">
    <property type="entry name" value="S4"/>
    <property type="match status" value="1"/>
</dbReference>
<evidence type="ECO:0000313" key="3">
    <source>
        <dbReference type="EMBL" id="KEO52925.1"/>
    </source>
</evidence>
<dbReference type="Proteomes" id="UP000027432">
    <property type="component" value="Unassembled WGS sequence"/>
</dbReference>
<reference evidence="3 4" key="1">
    <citation type="submission" date="2013-07" db="EMBL/GenBank/DDBJ databases">
        <title>Thioclava pacifica DSM 10166 Genome Sequencing.</title>
        <authorList>
            <person name="Lai Q."/>
            <person name="Shao Z."/>
        </authorList>
    </citation>
    <scope>NUCLEOTIDE SEQUENCE [LARGE SCALE GENOMIC DNA]</scope>
    <source>
        <strain evidence="3 4">DSM 10166</strain>
    </source>
</reference>
<dbReference type="InterPro" id="IPR002942">
    <property type="entry name" value="S4_RNA-bd"/>
</dbReference>
<protein>
    <recommendedName>
        <fullName evidence="2">RNA-binding S4 domain-containing protein</fullName>
    </recommendedName>
</protein>
<dbReference type="EMBL" id="AUND01000023">
    <property type="protein sequence ID" value="KEO52925.1"/>
    <property type="molecule type" value="Genomic_DNA"/>
</dbReference>
<dbReference type="Pfam" id="PF01479">
    <property type="entry name" value="S4"/>
    <property type="match status" value="1"/>
</dbReference>
<dbReference type="AlphaFoldDB" id="A0A074JAN7"/>
<dbReference type="PROSITE" id="PS50889">
    <property type="entry name" value="S4"/>
    <property type="match status" value="1"/>
</dbReference>
<evidence type="ECO:0000313" key="4">
    <source>
        <dbReference type="Proteomes" id="UP000027432"/>
    </source>
</evidence>
<dbReference type="GO" id="GO:0003723">
    <property type="term" value="F:RNA binding"/>
    <property type="evidence" value="ECO:0007669"/>
    <property type="project" value="UniProtKB-KW"/>
</dbReference>
<proteinExistence type="predicted"/>
<dbReference type="OrthoDB" id="9797176at2"/>
<comment type="caution">
    <text evidence="3">The sequence shown here is derived from an EMBL/GenBank/DDBJ whole genome shotgun (WGS) entry which is preliminary data.</text>
</comment>
<dbReference type="CDD" id="cd00165">
    <property type="entry name" value="S4"/>
    <property type="match status" value="1"/>
</dbReference>
<name>A0A074JAN7_9RHOB</name>
<accession>A0A074JAN7</accession>
<dbReference type="eggNOG" id="COG1188">
    <property type="taxonomic scope" value="Bacteria"/>
</dbReference>
<feature type="domain" description="RNA-binding S4" evidence="2">
    <location>
        <begin position="7"/>
        <end position="69"/>
    </location>
</feature>
<dbReference type="Gene3D" id="3.10.290.10">
    <property type="entry name" value="RNA-binding S4 domain"/>
    <property type="match status" value="1"/>
</dbReference>
<dbReference type="InterPro" id="IPR036986">
    <property type="entry name" value="S4_RNA-bd_sf"/>
</dbReference>
<evidence type="ECO:0000259" key="2">
    <source>
        <dbReference type="SMART" id="SM00363"/>
    </source>
</evidence>